<accession>A0A8T0DN15</accession>
<sequence>MFMSPTHSHLAGKTLSIRASHNPKESNMDDAEDKDGDRLEDFAATTKLNLLALNKESYVQVYSSEPSLLTMRAEDESIQSPRVRYVPNVKVSNQSSHNTGEVPLSGSSDESKEEKTT</sequence>
<feature type="region of interest" description="Disordered" evidence="1">
    <location>
        <begin position="66"/>
        <end position="117"/>
    </location>
</feature>
<comment type="caution">
    <text evidence="2">The sequence shown here is derived from an EMBL/GenBank/DDBJ whole genome shotgun (WGS) entry which is preliminary data.</text>
</comment>
<evidence type="ECO:0000313" key="2">
    <source>
        <dbReference type="EMBL" id="KAF8568388.1"/>
    </source>
</evidence>
<keyword evidence="3" id="KW-1185">Reference proteome</keyword>
<gene>
    <name evidence="2" type="ORF">P879_04350</name>
</gene>
<evidence type="ECO:0000256" key="1">
    <source>
        <dbReference type="SAM" id="MobiDB-lite"/>
    </source>
</evidence>
<protein>
    <submittedName>
        <fullName evidence="2">Uncharacterized protein</fullName>
    </submittedName>
</protein>
<proteinExistence type="predicted"/>
<organism evidence="2 3">
    <name type="scientific">Paragonimus westermani</name>
    <dbReference type="NCBI Taxonomy" id="34504"/>
    <lineage>
        <taxon>Eukaryota</taxon>
        <taxon>Metazoa</taxon>
        <taxon>Spiralia</taxon>
        <taxon>Lophotrochozoa</taxon>
        <taxon>Platyhelminthes</taxon>
        <taxon>Trematoda</taxon>
        <taxon>Digenea</taxon>
        <taxon>Plagiorchiida</taxon>
        <taxon>Troglotremata</taxon>
        <taxon>Troglotrematidae</taxon>
        <taxon>Paragonimus</taxon>
    </lineage>
</organism>
<dbReference type="EMBL" id="JTDF01002838">
    <property type="protein sequence ID" value="KAF8568388.1"/>
    <property type="molecule type" value="Genomic_DNA"/>
</dbReference>
<reference evidence="2 3" key="1">
    <citation type="submission" date="2019-07" db="EMBL/GenBank/DDBJ databases">
        <title>Annotation for the trematode Paragonimus westermani.</title>
        <authorList>
            <person name="Choi Y.-J."/>
        </authorList>
    </citation>
    <scope>NUCLEOTIDE SEQUENCE [LARGE SCALE GENOMIC DNA]</scope>
    <source>
        <strain evidence="2">180907_Pwestermani</strain>
    </source>
</reference>
<feature type="region of interest" description="Disordered" evidence="1">
    <location>
        <begin position="1"/>
        <end position="37"/>
    </location>
</feature>
<dbReference type="Proteomes" id="UP000699462">
    <property type="component" value="Unassembled WGS sequence"/>
</dbReference>
<feature type="compositionally biased region" description="Polar residues" evidence="1">
    <location>
        <begin position="90"/>
        <end position="99"/>
    </location>
</feature>
<dbReference type="AlphaFoldDB" id="A0A8T0DN15"/>
<name>A0A8T0DN15_9TREM</name>
<evidence type="ECO:0000313" key="3">
    <source>
        <dbReference type="Proteomes" id="UP000699462"/>
    </source>
</evidence>